<dbReference type="SUPFAM" id="SSF55811">
    <property type="entry name" value="Nudix"/>
    <property type="match status" value="1"/>
</dbReference>
<dbReference type="STRING" id="329885.A0A4U0V0T2"/>
<dbReference type="GO" id="GO:0000184">
    <property type="term" value="P:nuclear-transcribed mRNA catabolic process, nonsense-mediated decay"/>
    <property type="evidence" value="ECO:0007669"/>
    <property type="project" value="InterPro"/>
</dbReference>
<evidence type="ECO:0000256" key="6">
    <source>
        <dbReference type="ARBA" id="ARBA00022801"/>
    </source>
</evidence>
<dbReference type="Gene3D" id="1.10.10.1050">
    <property type="entry name" value="Dcp2, box A domain"/>
    <property type="match status" value="1"/>
</dbReference>
<feature type="compositionally biased region" description="Polar residues" evidence="9">
    <location>
        <begin position="943"/>
        <end position="955"/>
    </location>
</feature>
<feature type="domain" description="Nudix hydrolase" evidence="10">
    <location>
        <begin position="106"/>
        <end position="239"/>
    </location>
</feature>
<accession>A0A4U0V0T2</accession>
<feature type="compositionally biased region" description="Pro residues" evidence="9">
    <location>
        <begin position="913"/>
        <end position="924"/>
    </location>
</feature>
<evidence type="ECO:0000256" key="3">
    <source>
        <dbReference type="ARBA" id="ARBA00005279"/>
    </source>
</evidence>
<comment type="subcellular location">
    <subcellularLocation>
        <location evidence="2">Cytoplasm</location>
    </subcellularLocation>
</comment>
<feature type="compositionally biased region" description="Low complexity" evidence="9">
    <location>
        <begin position="710"/>
        <end position="719"/>
    </location>
</feature>
<feature type="compositionally biased region" description="Polar residues" evidence="9">
    <location>
        <begin position="1008"/>
        <end position="1019"/>
    </location>
</feature>
<dbReference type="InterPro" id="IPR036189">
    <property type="entry name" value="DCP2_BoxA_sf"/>
</dbReference>
<keyword evidence="6" id="KW-0378">Hydrolase</keyword>
<keyword evidence="7" id="KW-0694">RNA-binding</keyword>
<proteinExistence type="inferred from homology"/>
<dbReference type="CDD" id="cd03672">
    <property type="entry name" value="NUDIX_Dcp2p_Nudt20"/>
    <property type="match status" value="1"/>
</dbReference>
<feature type="compositionally biased region" description="Basic and acidic residues" evidence="9">
    <location>
        <begin position="828"/>
        <end position="850"/>
    </location>
</feature>
<feature type="compositionally biased region" description="Pro residues" evidence="9">
    <location>
        <begin position="363"/>
        <end position="372"/>
    </location>
</feature>
<evidence type="ECO:0000259" key="10">
    <source>
        <dbReference type="PROSITE" id="PS51462"/>
    </source>
</evidence>
<evidence type="ECO:0000256" key="1">
    <source>
        <dbReference type="ARBA" id="ARBA00001936"/>
    </source>
</evidence>
<dbReference type="GO" id="GO:0030145">
    <property type="term" value="F:manganese ion binding"/>
    <property type="evidence" value="ECO:0007669"/>
    <property type="project" value="InterPro"/>
</dbReference>
<protein>
    <recommendedName>
        <fullName evidence="10">Nudix hydrolase domain-containing protein</fullName>
    </recommendedName>
</protein>
<dbReference type="InterPro" id="IPR020084">
    <property type="entry name" value="NUDIX_hydrolase_CS"/>
</dbReference>
<feature type="region of interest" description="Disordered" evidence="9">
    <location>
        <begin position="590"/>
        <end position="618"/>
    </location>
</feature>
<dbReference type="InterPro" id="IPR015797">
    <property type="entry name" value="NUDIX_hydrolase-like_dom_sf"/>
</dbReference>
<comment type="caution">
    <text evidence="11">The sequence shown here is derived from an EMBL/GenBank/DDBJ whole genome shotgun (WGS) entry which is preliminary data.</text>
</comment>
<evidence type="ECO:0000256" key="9">
    <source>
        <dbReference type="SAM" id="MobiDB-lite"/>
    </source>
</evidence>
<dbReference type="InterPro" id="IPR007722">
    <property type="entry name" value="DCP2_BoxA"/>
</dbReference>
<dbReference type="InterPro" id="IPR000086">
    <property type="entry name" value="NUDIX_hydrolase_dom"/>
</dbReference>
<dbReference type="SUPFAM" id="SSF140586">
    <property type="entry name" value="Dcp2 domain-like"/>
    <property type="match status" value="1"/>
</dbReference>
<dbReference type="GO" id="GO:0000932">
    <property type="term" value="C:P-body"/>
    <property type="evidence" value="ECO:0007669"/>
    <property type="project" value="TreeGrafter"/>
</dbReference>
<evidence type="ECO:0000256" key="5">
    <source>
        <dbReference type="ARBA" id="ARBA00022723"/>
    </source>
</evidence>
<organism evidence="11 12">
    <name type="scientific">Friedmanniomyces endolithicus</name>
    <dbReference type="NCBI Taxonomy" id="329885"/>
    <lineage>
        <taxon>Eukaryota</taxon>
        <taxon>Fungi</taxon>
        <taxon>Dikarya</taxon>
        <taxon>Ascomycota</taxon>
        <taxon>Pezizomycotina</taxon>
        <taxon>Dothideomycetes</taxon>
        <taxon>Dothideomycetidae</taxon>
        <taxon>Mycosphaerellales</taxon>
        <taxon>Teratosphaeriaceae</taxon>
        <taxon>Friedmanniomyces</taxon>
    </lineage>
</organism>
<dbReference type="PANTHER" id="PTHR23114:SF17">
    <property type="entry name" value="M7GPPPN-MRNA HYDROLASE"/>
    <property type="match status" value="1"/>
</dbReference>
<comment type="cofactor">
    <cofactor evidence="1">
        <name>Mn(2+)</name>
        <dbReference type="ChEBI" id="CHEBI:29035"/>
    </cofactor>
</comment>
<evidence type="ECO:0000256" key="4">
    <source>
        <dbReference type="ARBA" id="ARBA00022490"/>
    </source>
</evidence>
<name>A0A4U0V0T2_9PEZI</name>
<feature type="compositionally biased region" description="Low complexity" evidence="9">
    <location>
        <begin position="1035"/>
        <end position="1048"/>
    </location>
</feature>
<feature type="compositionally biased region" description="Low complexity" evidence="9">
    <location>
        <begin position="956"/>
        <end position="968"/>
    </location>
</feature>
<dbReference type="PROSITE" id="PS51462">
    <property type="entry name" value="NUDIX"/>
    <property type="match status" value="1"/>
</dbReference>
<dbReference type="GO" id="GO:0003723">
    <property type="term" value="F:RNA binding"/>
    <property type="evidence" value="ECO:0007669"/>
    <property type="project" value="UniProtKB-KW"/>
</dbReference>
<dbReference type="InterPro" id="IPR044099">
    <property type="entry name" value="Dcp2_NUDIX"/>
</dbReference>
<sequence length="1113" mass="119923">MASPSSTIAVITTLAECLDDLTVRFLLNLPASELSSVPRLCFQVEEAQWFYEDFIRPAALAATGIPLPSLPLRQFCLQLFQHSPLLSGFTDAQHIAAYEEFLAYKVRVPVRGAILLDESMEKLVLVKGWKKGASWSFPRGKINKDEKDLDCAIREVYEETGYDLRAANLIPAAESEAKYIDVTMREQHMRLFVFRGVSEETYFEPQTRKEISKIAWYQVRDLPGFTKKVKGGAEQAQHVAGKFYMVAPFLGPLKKWIQQQRRRDEEMEVRGSVQGPAVTRQGVKDEMITTEEPVEKAGAVDQSAELKRLLSRGEPIESDTLPPTPATEDGGASSSLLSLLRGGPSNATGTVPQTLFEHVSTFPIPPEMPQPHHPQHPSAGYQQHSVPKFPFGADRLQQQQRNSSVPNPGTFGPSHTGFAQGQPAHVHAHQQHFQHLPQRQSMPAGPPIMPKPLQNGNQNGVSFSGPQRQSVHSQRQCPIQNMPHQTAPYQQHLPSNFPRSSDAFMVPQGMNHTAGPSVPKAANLPMPSLSAQSLQLLDAFRPGGGNKVPAQGVNATTGKLQGTARQPSQQQITLLNLFQKSSTTQIPATATAGTKVEEPQSPIEAAASEPTTVAQQGRRRTLNEITRTLPGRLKAKAPAEVSRAVERTVSLAGQPMHNATVQASRASLPGVRRDIPHSQTPLTRQEDAPSAQACESTLQITVPTPEAAAAITQAAPSTTRATIPTPQALERPRSRGQLYDPAAPKQSIRDPAQAAHKPEQKTVPILQRPLLNTAERSPRPSRSPQPKHASHGRKPSGNVHVAKGTENGTPQPQPQPVFTILARPGSTRAEKSPAMHSDGETADPLKREIQKPAVRAGKAPDVQLLRRPESVAPETVQKVAEMVEESASNGVNGPDKREQLLSLFGKELVASSPPMPITSQPPVPASASTAAPAEQRKHHTPAPRNTATSSSTPQRSNTATPTPTSTNPMHPPPPPHVHAEKKPVTNVNTTTHPRQPSLPNPLLDLFNRPSTSKANSPGTPISPFTLGTPAQQRQAPASSLSTSSPATSGVNPGASGPPAQQPNGNGSANGVRVQLGTSATESRKGSGAGTPVETRGFLLGYLKGVVEKEGRKR</sequence>
<feature type="region of interest" description="Disordered" evidence="9">
    <location>
        <begin position="266"/>
        <end position="388"/>
    </location>
</feature>
<evidence type="ECO:0000313" key="11">
    <source>
        <dbReference type="EMBL" id="TKA42094.1"/>
    </source>
</evidence>
<dbReference type="EMBL" id="NAJP01000024">
    <property type="protein sequence ID" value="TKA42094.1"/>
    <property type="molecule type" value="Genomic_DNA"/>
</dbReference>
<dbReference type="GO" id="GO:0000290">
    <property type="term" value="P:deadenylation-dependent decapping of nuclear-transcribed mRNA"/>
    <property type="evidence" value="ECO:0007669"/>
    <property type="project" value="InterPro"/>
</dbReference>
<keyword evidence="8" id="KW-0464">Manganese</keyword>
<feature type="region of interest" description="Disordered" evidence="9">
    <location>
        <begin position="710"/>
        <end position="1095"/>
    </location>
</feature>
<dbReference type="GO" id="GO:0140933">
    <property type="term" value="F:5'-(N(7)-methylguanosine 5'-triphospho)-[mRNA] hydrolase activity"/>
    <property type="evidence" value="ECO:0007669"/>
    <property type="project" value="InterPro"/>
</dbReference>
<dbReference type="Pfam" id="PF05026">
    <property type="entry name" value="DCP2"/>
    <property type="match status" value="1"/>
</dbReference>
<evidence type="ECO:0000256" key="2">
    <source>
        <dbReference type="ARBA" id="ARBA00004496"/>
    </source>
</evidence>
<gene>
    <name evidence="11" type="ORF">B0A54_07181</name>
</gene>
<dbReference type="PROSITE" id="PS00893">
    <property type="entry name" value="NUDIX_BOX"/>
    <property type="match status" value="1"/>
</dbReference>
<evidence type="ECO:0000256" key="8">
    <source>
        <dbReference type="ARBA" id="ARBA00023211"/>
    </source>
</evidence>
<keyword evidence="4" id="KW-0963">Cytoplasm</keyword>
<dbReference type="Proteomes" id="UP000310066">
    <property type="component" value="Unassembled WGS sequence"/>
</dbReference>
<dbReference type="OrthoDB" id="18996at2759"/>
<evidence type="ECO:0000256" key="7">
    <source>
        <dbReference type="ARBA" id="ARBA00022884"/>
    </source>
</evidence>
<dbReference type="FunFam" id="3.90.79.10:FF:000003">
    <property type="entry name" value="M7GpppN-mRNA hydrolase isoform 2"/>
    <property type="match status" value="1"/>
</dbReference>
<evidence type="ECO:0000313" key="12">
    <source>
        <dbReference type="Proteomes" id="UP000310066"/>
    </source>
</evidence>
<feature type="region of interest" description="Disordered" evidence="9">
    <location>
        <begin position="664"/>
        <end position="690"/>
    </location>
</feature>
<reference evidence="11 12" key="1">
    <citation type="submission" date="2017-03" db="EMBL/GenBank/DDBJ databases">
        <title>Genomes of endolithic fungi from Antarctica.</title>
        <authorList>
            <person name="Coleine C."/>
            <person name="Masonjones S."/>
            <person name="Stajich J.E."/>
        </authorList>
    </citation>
    <scope>NUCLEOTIDE SEQUENCE [LARGE SCALE GENOMIC DNA]</scope>
    <source>
        <strain evidence="11 12">CCFEE 5311</strain>
    </source>
</reference>
<dbReference type="AlphaFoldDB" id="A0A4U0V0T2"/>
<dbReference type="SMART" id="SM01125">
    <property type="entry name" value="DCP2"/>
    <property type="match status" value="1"/>
</dbReference>
<keyword evidence="5" id="KW-0479">Metal-binding</keyword>
<dbReference type="PANTHER" id="PTHR23114">
    <property type="entry name" value="M7GPPPN-MRNA HYDROLASE"/>
    <property type="match status" value="1"/>
</dbReference>
<dbReference type="Gene3D" id="3.90.79.10">
    <property type="entry name" value="Nucleoside Triphosphate Pyrophosphohydrolase"/>
    <property type="match status" value="1"/>
</dbReference>
<feature type="compositionally biased region" description="Polar residues" evidence="9">
    <location>
        <begin position="985"/>
        <end position="994"/>
    </location>
</feature>
<comment type="similarity">
    <text evidence="3">Belongs to the Nudix hydrolase family. DCP2 subfamily.</text>
</comment>
<dbReference type="Pfam" id="PF00293">
    <property type="entry name" value="NUDIX"/>
    <property type="match status" value="1"/>
</dbReference>